<dbReference type="Proteomes" id="UP000030655">
    <property type="component" value="Unassembled WGS sequence"/>
</dbReference>
<evidence type="ECO:0000256" key="6">
    <source>
        <dbReference type="ARBA" id="ARBA00022989"/>
    </source>
</evidence>
<gene>
    <name evidence="10" type="ORF">H312_02402</name>
</gene>
<feature type="transmembrane region" description="Helical" evidence="8">
    <location>
        <begin position="247"/>
        <end position="271"/>
    </location>
</feature>
<evidence type="ECO:0000313" key="11">
    <source>
        <dbReference type="Proteomes" id="UP000030655"/>
    </source>
</evidence>
<evidence type="ECO:0000256" key="8">
    <source>
        <dbReference type="SAM" id="Phobius"/>
    </source>
</evidence>
<dbReference type="STRING" id="1288291.A0A059EZ54"/>
<feature type="transmembrane region" description="Helical" evidence="8">
    <location>
        <begin position="373"/>
        <end position="394"/>
    </location>
</feature>
<accession>A0A059EZ54</accession>
<evidence type="ECO:0000256" key="2">
    <source>
        <dbReference type="ARBA" id="ARBA00008066"/>
    </source>
</evidence>
<dbReference type="HOGENOM" id="CLU_585214_0_0_1"/>
<feature type="transmembrane region" description="Helical" evidence="8">
    <location>
        <begin position="214"/>
        <end position="235"/>
    </location>
</feature>
<dbReference type="EMBL" id="KK365196">
    <property type="protein sequence ID" value="KCZ80195.1"/>
    <property type="molecule type" value="Genomic_DNA"/>
</dbReference>
<sequence length="461" mass="51071">MENLVLEEGKKLIGFLAAFKILLSNIIGIGAIKMSQSYLRSGLLGFICMLAMSSVLTFISSFVLCISAKRRDKENSLIKASEVNIDHTTYGTLFEILSKRVGKNIANAIIAFMCYLTTLVFFLFIVEFIEKFLYSTLLTKNKEIHEYVLKFIISSGISIFLFTMIAKIKTMDRLAKLCYATIIGISCLTLVLIIFSFFLGDPLSSLTLFGEGKLVLSLPEIIFATFCQTGVIPIYEDLADKSKKNIAKVIASGVFVSFIVYFIIGLCGYMITGNRLEGDILSTLLNKSSPVYDSIRGGTVDIFFGITSSVALIFIVGLCASFTCQTLIAMRTFNELLTGNQETTKKRRYLTICVQFLILIICGSFGVNVGRVIQIIASVFMTLLAYIFPSAINIMQNKKKITFKKLILPLILLIFGAFIICYVPYNIIMEIFSDSQNATVAIPGYNSTNLIEGNITTALNI</sequence>
<proteinExistence type="inferred from homology"/>
<feature type="transmembrane region" description="Helical" evidence="8">
    <location>
        <begin position="406"/>
        <end position="425"/>
    </location>
</feature>
<dbReference type="VEuPathDB" id="MicrosporidiaDB:H312_02402"/>
<feature type="transmembrane region" description="Helical" evidence="8">
    <location>
        <begin position="177"/>
        <end position="199"/>
    </location>
</feature>
<evidence type="ECO:0000313" key="10">
    <source>
        <dbReference type="EMBL" id="KCZ80195.1"/>
    </source>
</evidence>
<comment type="similarity">
    <text evidence="2">Belongs to the amino acid/polyamine transporter 2 family.</text>
</comment>
<evidence type="ECO:0000256" key="7">
    <source>
        <dbReference type="ARBA" id="ARBA00023136"/>
    </source>
</evidence>
<dbReference type="PANTHER" id="PTHR22950">
    <property type="entry name" value="AMINO ACID TRANSPORTER"/>
    <property type="match status" value="1"/>
</dbReference>
<feature type="transmembrane region" description="Helical" evidence="8">
    <location>
        <begin position="105"/>
        <end position="127"/>
    </location>
</feature>
<reference evidence="10 11" key="2">
    <citation type="submission" date="2014-03" db="EMBL/GenBank/DDBJ databases">
        <title>The Genome Sequence of Anncaliia algerae insect isolate PRA339.</title>
        <authorList>
            <consortium name="The Broad Institute Genome Sequencing Platform"/>
            <consortium name="The Broad Institute Genome Sequencing Center for Infectious Disease"/>
            <person name="Cuomo C."/>
            <person name="Becnel J."/>
            <person name="Sanscrainte N."/>
            <person name="Walker B."/>
            <person name="Young S.K."/>
            <person name="Zeng Q."/>
            <person name="Gargeya S."/>
            <person name="Fitzgerald M."/>
            <person name="Haas B."/>
            <person name="Abouelleil A."/>
            <person name="Alvarado L."/>
            <person name="Arachchi H.M."/>
            <person name="Berlin A.M."/>
            <person name="Chapman S.B."/>
            <person name="Dewar J."/>
            <person name="Goldberg J."/>
            <person name="Griggs A."/>
            <person name="Gujja S."/>
            <person name="Hansen M."/>
            <person name="Howarth C."/>
            <person name="Imamovic A."/>
            <person name="Larimer J."/>
            <person name="McCowan C."/>
            <person name="Murphy C."/>
            <person name="Neiman D."/>
            <person name="Pearson M."/>
            <person name="Priest M."/>
            <person name="Roberts A."/>
            <person name="Saif S."/>
            <person name="Shea T."/>
            <person name="Sisk P."/>
            <person name="Sykes S."/>
            <person name="Wortman J."/>
            <person name="Nusbaum C."/>
            <person name="Birren B."/>
        </authorList>
    </citation>
    <scope>NUCLEOTIDE SEQUENCE [LARGE SCALE GENOMIC DNA]</scope>
    <source>
        <strain evidence="10 11">PRA339</strain>
    </source>
</reference>
<reference evidence="11" key="1">
    <citation type="submission" date="2013-02" db="EMBL/GenBank/DDBJ databases">
        <authorList>
            <consortium name="The Broad Institute Genome Sequencing Platform"/>
            <person name="Cuomo C."/>
            <person name="Becnel J."/>
            <person name="Sanscrainte N."/>
            <person name="Walker B."/>
            <person name="Young S.K."/>
            <person name="Zeng Q."/>
            <person name="Gargeya S."/>
            <person name="Fitzgerald M."/>
            <person name="Haas B."/>
            <person name="Abouelleil A."/>
            <person name="Alvarado L."/>
            <person name="Arachchi H.M."/>
            <person name="Berlin A.M."/>
            <person name="Chapman S.B."/>
            <person name="Dewar J."/>
            <person name="Goldberg J."/>
            <person name="Griggs A."/>
            <person name="Gujja S."/>
            <person name="Hansen M."/>
            <person name="Howarth C."/>
            <person name="Imamovic A."/>
            <person name="Larimer J."/>
            <person name="McCowan C."/>
            <person name="Murphy C."/>
            <person name="Neiman D."/>
            <person name="Pearson M."/>
            <person name="Priest M."/>
            <person name="Roberts A."/>
            <person name="Saif S."/>
            <person name="Shea T."/>
            <person name="Sisk P."/>
            <person name="Sykes S."/>
            <person name="Wortman J."/>
            <person name="Nusbaum C."/>
            <person name="Birren B."/>
        </authorList>
    </citation>
    <scope>NUCLEOTIDE SEQUENCE [LARGE SCALE GENOMIC DNA]</scope>
    <source>
        <strain evidence="11">PRA339</strain>
    </source>
</reference>
<feature type="domain" description="Amino acid transporter transmembrane" evidence="9">
    <location>
        <begin position="14"/>
        <end position="429"/>
    </location>
</feature>
<dbReference type="Pfam" id="PF01490">
    <property type="entry name" value="Aa_trans"/>
    <property type="match status" value="1"/>
</dbReference>
<protein>
    <recommendedName>
        <fullName evidence="9">Amino acid transporter transmembrane domain-containing protein</fullName>
    </recommendedName>
</protein>
<keyword evidence="4 8" id="KW-0812">Transmembrane</keyword>
<dbReference type="OrthoDB" id="438545at2759"/>
<feature type="transmembrane region" description="Helical" evidence="8">
    <location>
        <begin position="147"/>
        <end position="165"/>
    </location>
</feature>
<dbReference type="PANTHER" id="PTHR22950:SF458">
    <property type="entry name" value="SODIUM-COUPLED NEUTRAL AMINO ACID TRANSPORTER 11-RELATED"/>
    <property type="match status" value="1"/>
</dbReference>
<dbReference type="GO" id="GO:0015179">
    <property type="term" value="F:L-amino acid transmembrane transporter activity"/>
    <property type="evidence" value="ECO:0007669"/>
    <property type="project" value="TreeGrafter"/>
</dbReference>
<keyword evidence="3" id="KW-0813">Transport</keyword>
<feature type="transmembrane region" description="Helical" evidence="8">
    <location>
        <begin position="349"/>
        <end position="367"/>
    </location>
</feature>
<evidence type="ECO:0000256" key="3">
    <source>
        <dbReference type="ARBA" id="ARBA00022448"/>
    </source>
</evidence>
<keyword evidence="5" id="KW-0029">Amino-acid transport</keyword>
<dbReference type="AlphaFoldDB" id="A0A059EZ54"/>
<feature type="transmembrane region" description="Helical" evidence="8">
    <location>
        <begin position="302"/>
        <end position="328"/>
    </location>
</feature>
<comment type="subcellular location">
    <subcellularLocation>
        <location evidence="1">Membrane</location>
        <topology evidence="1">Multi-pass membrane protein</topology>
    </subcellularLocation>
</comment>
<feature type="transmembrane region" description="Helical" evidence="8">
    <location>
        <begin position="44"/>
        <end position="66"/>
    </location>
</feature>
<keyword evidence="11" id="KW-1185">Reference proteome</keyword>
<organism evidence="10 11">
    <name type="scientific">Anncaliia algerae PRA339</name>
    <dbReference type="NCBI Taxonomy" id="1288291"/>
    <lineage>
        <taxon>Eukaryota</taxon>
        <taxon>Fungi</taxon>
        <taxon>Fungi incertae sedis</taxon>
        <taxon>Microsporidia</taxon>
        <taxon>Tubulinosematoidea</taxon>
        <taxon>Tubulinosematidae</taxon>
        <taxon>Anncaliia</taxon>
    </lineage>
</organism>
<evidence type="ECO:0000256" key="5">
    <source>
        <dbReference type="ARBA" id="ARBA00022970"/>
    </source>
</evidence>
<evidence type="ECO:0000256" key="1">
    <source>
        <dbReference type="ARBA" id="ARBA00004141"/>
    </source>
</evidence>
<name>A0A059EZ54_9MICR</name>
<dbReference type="GO" id="GO:0016020">
    <property type="term" value="C:membrane"/>
    <property type="evidence" value="ECO:0007669"/>
    <property type="project" value="UniProtKB-SubCell"/>
</dbReference>
<evidence type="ECO:0000256" key="4">
    <source>
        <dbReference type="ARBA" id="ARBA00022692"/>
    </source>
</evidence>
<keyword evidence="7 8" id="KW-0472">Membrane</keyword>
<evidence type="ECO:0000259" key="9">
    <source>
        <dbReference type="Pfam" id="PF01490"/>
    </source>
</evidence>
<feature type="transmembrane region" description="Helical" evidence="8">
    <location>
        <begin position="12"/>
        <end position="32"/>
    </location>
</feature>
<dbReference type="Gene3D" id="1.20.1740.10">
    <property type="entry name" value="Amino acid/polyamine transporter I"/>
    <property type="match status" value="1"/>
</dbReference>
<dbReference type="InterPro" id="IPR013057">
    <property type="entry name" value="AA_transpt_TM"/>
</dbReference>
<keyword evidence="6 8" id="KW-1133">Transmembrane helix</keyword>